<protein>
    <submittedName>
        <fullName evidence="1">Uncharacterized protein</fullName>
    </submittedName>
</protein>
<name>A0A2M8S4X3_9PAST</name>
<reference evidence="1 2" key="1">
    <citation type="submission" date="2017-11" db="EMBL/GenBank/DDBJ databases">
        <title>Reclassification of Bisgaard taxon 7 as Conservatibacter flavescens gen. nov., sp. nov.</title>
        <authorList>
            <person name="Christensen H."/>
        </authorList>
    </citation>
    <scope>NUCLEOTIDE SEQUENCE [LARGE SCALE GENOMIC DNA]</scope>
    <source>
        <strain evidence="1 2">7_4</strain>
    </source>
</reference>
<dbReference type="EMBL" id="PHHA01000003">
    <property type="protein sequence ID" value="PJG86192.1"/>
    <property type="molecule type" value="Genomic_DNA"/>
</dbReference>
<gene>
    <name evidence="1" type="ORF">CVP05_03205</name>
</gene>
<comment type="caution">
    <text evidence="1">The sequence shown here is derived from an EMBL/GenBank/DDBJ whole genome shotgun (WGS) entry which is preliminary data.</text>
</comment>
<dbReference type="Proteomes" id="UP000229329">
    <property type="component" value="Unassembled WGS sequence"/>
</dbReference>
<sequence>MTDTEKSDLRQQMAEVISELEAALWIANDNDFKQAEKVWKSALKTGRNLILKMGLAGKE</sequence>
<keyword evidence="2" id="KW-1185">Reference proteome</keyword>
<evidence type="ECO:0000313" key="1">
    <source>
        <dbReference type="EMBL" id="PJG86192.1"/>
    </source>
</evidence>
<organism evidence="1 2">
    <name type="scientific">Conservatibacter flavescens</name>
    <dbReference type="NCBI Taxonomy" id="28161"/>
    <lineage>
        <taxon>Bacteria</taxon>
        <taxon>Pseudomonadati</taxon>
        <taxon>Pseudomonadota</taxon>
        <taxon>Gammaproteobacteria</taxon>
        <taxon>Pasteurellales</taxon>
        <taxon>Pasteurellaceae</taxon>
        <taxon>Conservatibacter</taxon>
    </lineage>
</organism>
<evidence type="ECO:0000313" key="2">
    <source>
        <dbReference type="Proteomes" id="UP000229329"/>
    </source>
</evidence>
<proteinExistence type="predicted"/>
<accession>A0A2M8S4X3</accession>
<dbReference type="AlphaFoldDB" id="A0A2M8S4X3"/>